<dbReference type="RefSeq" id="WP_085888475.1">
    <property type="nucleotide sequence ID" value="NZ_FWFN01000004.1"/>
</dbReference>
<keyword evidence="5 9" id="KW-0812">Transmembrane</keyword>
<evidence type="ECO:0000256" key="8">
    <source>
        <dbReference type="ARBA" id="ARBA00023306"/>
    </source>
</evidence>
<keyword evidence="2 9" id="KW-1003">Cell membrane</keyword>
<evidence type="ECO:0000259" key="10">
    <source>
        <dbReference type="PROSITE" id="PS51779"/>
    </source>
</evidence>
<keyword evidence="7 9" id="KW-0472">Membrane</keyword>
<comment type="subcellular location">
    <subcellularLocation>
        <location evidence="9">Cell inner membrane</location>
        <topology evidence="9">Single-pass type II membrane protein</topology>
    </subcellularLocation>
    <subcellularLocation>
        <location evidence="1">Membrane</location>
    </subcellularLocation>
    <text evidence="9">Localizes to the division septum.</text>
</comment>
<evidence type="ECO:0000313" key="12">
    <source>
        <dbReference type="Proteomes" id="UP000193963"/>
    </source>
</evidence>
<comment type="function">
    <text evidence="9">Essential cell division protein.</text>
</comment>
<protein>
    <recommendedName>
        <fullName evidence="9">Cell division protein FtsQ</fullName>
    </recommendedName>
</protein>
<proteinExistence type="inferred from homology"/>
<evidence type="ECO:0000313" key="11">
    <source>
        <dbReference type="EMBL" id="SLN50138.1"/>
    </source>
</evidence>
<dbReference type="GO" id="GO:0005886">
    <property type="term" value="C:plasma membrane"/>
    <property type="evidence" value="ECO:0007669"/>
    <property type="project" value="UniProtKB-SubCell"/>
</dbReference>
<dbReference type="Pfam" id="PF03799">
    <property type="entry name" value="FtsQ_DivIB_C"/>
    <property type="match status" value="1"/>
</dbReference>
<dbReference type="Gene3D" id="3.10.20.310">
    <property type="entry name" value="membrane protein fhac"/>
    <property type="match status" value="1"/>
</dbReference>
<evidence type="ECO:0000256" key="7">
    <source>
        <dbReference type="ARBA" id="ARBA00023136"/>
    </source>
</evidence>
<dbReference type="InterPro" id="IPR013685">
    <property type="entry name" value="POTRA_FtsQ_type"/>
</dbReference>
<dbReference type="PANTHER" id="PTHR35851:SF1">
    <property type="entry name" value="CELL DIVISION PROTEIN FTSQ"/>
    <property type="match status" value="1"/>
</dbReference>
<dbReference type="GO" id="GO:0090529">
    <property type="term" value="P:cell septum assembly"/>
    <property type="evidence" value="ECO:0007669"/>
    <property type="project" value="InterPro"/>
</dbReference>
<accession>A0A1X6ZG48</accession>
<feature type="domain" description="POTRA" evidence="10">
    <location>
        <begin position="81"/>
        <end position="149"/>
    </location>
</feature>
<dbReference type="EMBL" id="FWFN01000004">
    <property type="protein sequence ID" value="SLN50138.1"/>
    <property type="molecule type" value="Genomic_DNA"/>
</dbReference>
<evidence type="ECO:0000256" key="6">
    <source>
        <dbReference type="ARBA" id="ARBA00022989"/>
    </source>
</evidence>
<feature type="transmembrane region" description="Helical" evidence="9">
    <location>
        <begin position="36"/>
        <end position="55"/>
    </location>
</feature>
<dbReference type="PROSITE" id="PS51779">
    <property type="entry name" value="POTRA"/>
    <property type="match status" value="1"/>
</dbReference>
<evidence type="ECO:0000256" key="2">
    <source>
        <dbReference type="ARBA" id="ARBA00022475"/>
    </source>
</evidence>
<keyword evidence="6 9" id="KW-1133">Transmembrane helix</keyword>
<dbReference type="GO" id="GO:0032153">
    <property type="term" value="C:cell division site"/>
    <property type="evidence" value="ECO:0007669"/>
    <property type="project" value="UniProtKB-UniRule"/>
</dbReference>
<dbReference type="AlphaFoldDB" id="A0A1X6ZG48"/>
<dbReference type="GO" id="GO:0043093">
    <property type="term" value="P:FtsZ-dependent cytokinesis"/>
    <property type="evidence" value="ECO:0007669"/>
    <property type="project" value="UniProtKB-UniRule"/>
</dbReference>
<keyword evidence="3 9" id="KW-0997">Cell inner membrane</keyword>
<dbReference type="InterPro" id="IPR005548">
    <property type="entry name" value="Cell_div_FtsQ/DivIB_C"/>
</dbReference>
<dbReference type="Proteomes" id="UP000193963">
    <property type="component" value="Unassembled WGS sequence"/>
</dbReference>
<gene>
    <name evidence="9" type="primary">ftsQ</name>
    <name evidence="11" type="ORF">PSM7751_02440</name>
</gene>
<dbReference type="OrthoDB" id="9783091at2"/>
<reference evidence="11 12" key="1">
    <citation type="submission" date="2017-03" db="EMBL/GenBank/DDBJ databases">
        <authorList>
            <person name="Afonso C.L."/>
            <person name="Miller P.J."/>
            <person name="Scott M.A."/>
            <person name="Spackman E."/>
            <person name="Goraichik I."/>
            <person name="Dimitrov K.M."/>
            <person name="Suarez D.L."/>
            <person name="Swayne D.E."/>
        </authorList>
    </citation>
    <scope>NUCLEOTIDE SEQUENCE [LARGE SCALE GENOMIC DNA]</scope>
    <source>
        <strain evidence="11 12">CECT 7751</strain>
    </source>
</reference>
<dbReference type="InterPro" id="IPR045335">
    <property type="entry name" value="FtsQ_C_sf"/>
</dbReference>
<dbReference type="InterPro" id="IPR034746">
    <property type="entry name" value="POTRA"/>
</dbReference>
<comment type="similarity">
    <text evidence="9">Belongs to the FtsQ/DivIB family. FtsQ subfamily.</text>
</comment>
<evidence type="ECO:0000256" key="5">
    <source>
        <dbReference type="ARBA" id="ARBA00022692"/>
    </source>
</evidence>
<sequence length="298" mass="33542">MRALIRSRRKTGRHDPAPSRWAYRLQRFMLTPGYRLALRIVLPAAICFGAVHLYMADEMRRDAVVSTLYDWKHRFETMPQFMVQVMEVTGASPVTEEDIREVAELDLPRSSFDIDLPGLKTSIESLPSVAEAALQLRDGGELRVRITERLPVAIWRGRAGLDLVDPEGVVTGAVHKRLDRPDLPLLAGAGDPAAIPEALAIIAAAQPIRDRLRGLERIGERRWDVVLDRDQRIMLPEKKPVQALERVLALDEAQELLARDLVAVDMRLASRPTLRMSEGAVTEWRRIQDMLQTAKAGN</sequence>
<organism evidence="11 12">
    <name type="scientific">Pseudooceanicola marinus</name>
    <dbReference type="NCBI Taxonomy" id="396013"/>
    <lineage>
        <taxon>Bacteria</taxon>
        <taxon>Pseudomonadati</taxon>
        <taxon>Pseudomonadota</taxon>
        <taxon>Alphaproteobacteria</taxon>
        <taxon>Rhodobacterales</taxon>
        <taxon>Paracoccaceae</taxon>
        <taxon>Pseudooceanicola</taxon>
    </lineage>
</organism>
<dbReference type="InterPro" id="IPR026579">
    <property type="entry name" value="FtsQ"/>
</dbReference>
<dbReference type="HAMAP" id="MF_00911">
    <property type="entry name" value="FtsQ_subfam"/>
    <property type="match status" value="1"/>
</dbReference>
<dbReference type="PANTHER" id="PTHR35851">
    <property type="entry name" value="CELL DIVISION PROTEIN FTSQ"/>
    <property type="match status" value="1"/>
</dbReference>
<evidence type="ECO:0000256" key="1">
    <source>
        <dbReference type="ARBA" id="ARBA00004370"/>
    </source>
</evidence>
<keyword evidence="4 9" id="KW-0132">Cell division</keyword>
<dbReference type="Pfam" id="PF08478">
    <property type="entry name" value="POTRA_1"/>
    <property type="match status" value="1"/>
</dbReference>
<dbReference type="Gene3D" id="3.40.50.11690">
    <property type="entry name" value="Cell division protein FtsQ/DivIB"/>
    <property type="match status" value="1"/>
</dbReference>
<name>A0A1X6ZG48_9RHOB</name>
<keyword evidence="8 9" id="KW-0131">Cell cycle</keyword>
<evidence type="ECO:0000256" key="4">
    <source>
        <dbReference type="ARBA" id="ARBA00022618"/>
    </source>
</evidence>
<evidence type="ECO:0000256" key="3">
    <source>
        <dbReference type="ARBA" id="ARBA00022519"/>
    </source>
</evidence>
<keyword evidence="12" id="KW-1185">Reference proteome</keyword>
<evidence type="ECO:0000256" key="9">
    <source>
        <dbReference type="HAMAP-Rule" id="MF_00911"/>
    </source>
</evidence>